<dbReference type="Proteomes" id="UP000002668">
    <property type="component" value="Genome"/>
</dbReference>
<dbReference type="EMBL" id="FP929065">
    <property type="protein sequence ID" value="CBX90657.1"/>
    <property type="molecule type" value="Genomic_DNA"/>
</dbReference>
<gene>
    <name evidence="1" type="ORF">LEMA_P056910.1</name>
</gene>
<reference evidence="2" key="1">
    <citation type="journal article" date="2011" name="Nat. Commun.">
        <title>Effector diversification within compartments of the Leptosphaeria maculans genome affected by Repeat-Induced Point mutations.</title>
        <authorList>
            <person name="Rouxel T."/>
            <person name="Grandaubert J."/>
            <person name="Hane J.K."/>
            <person name="Hoede C."/>
            <person name="van de Wouw A.P."/>
            <person name="Couloux A."/>
            <person name="Dominguez V."/>
            <person name="Anthouard V."/>
            <person name="Bally P."/>
            <person name="Bourras S."/>
            <person name="Cozijnsen A.J."/>
            <person name="Ciuffetti L.M."/>
            <person name="Degrave A."/>
            <person name="Dilmaghani A."/>
            <person name="Duret L."/>
            <person name="Fudal I."/>
            <person name="Goodwin S.B."/>
            <person name="Gout L."/>
            <person name="Glaser N."/>
            <person name="Linglin J."/>
            <person name="Kema G.H.J."/>
            <person name="Lapalu N."/>
            <person name="Lawrence C.B."/>
            <person name="May K."/>
            <person name="Meyer M."/>
            <person name="Ollivier B."/>
            <person name="Poulain J."/>
            <person name="Schoch C.L."/>
            <person name="Simon A."/>
            <person name="Spatafora J.W."/>
            <person name="Stachowiak A."/>
            <person name="Turgeon B.G."/>
            <person name="Tyler B.M."/>
            <person name="Vincent D."/>
            <person name="Weissenbach J."/>
            <person name="Amselem J."/>
            <person name="Quesneville H."/>
            <person name="Oliver R.P."/>
            <person name="Wincker P."/>
            <person name="Balesdent M.-H."/>
            <person name="Howlett B.J."/>
        </authorList>
    </citation>
    <scope>NUCLEOTIDE SEQUENCE [LARGE SCALE GENOMIC DNA]</scope>
    <source>
        <strain evidence="2">JN3 / isolate v23.1.3 / race Av1-4-5-6-7-8</strain>
    </source>
</reference>
<keyword evidence="2" id="KW-1185">Reference proteome</keyword>
<evidence type="ECO:0000313" key="2">
    <source>
        <dbReference type="Proteomes" id="UP000002668"/>
    </source>
</evidence>
<proteinExistence type="predicted"/>
<organism evidence="2">
    <name type="scientific">Leptosphaeria maculans (strain JN3 / isolate v23.1.3 / race Av1-4-5-6-7-8)</name>
    <name type="common">Blackleg fungus</name>
    <name type="synonym">Phoma lingam</name>
    <dbReference type="NCBI Taxonomy" id="985895"/>
    <lineage>
        <taxon>Eukaryota</taxon>
        <taxon>Fungi</taxon>
        <taxon>Dikarya</taxon>
        <taxon>Ascomycota</taxon>
        <taxon>Pezizomycotina</taxon>
        <taxon>Dothideomycetes</taxon>
        <taxon>Pleosporomycetidae</taxon>
        <taxon>Pleosporales</taxon>
        <taxon>Pleosporineae</taxon>
        <taxon>Leptosphaeriaceae</taxon>
        <taxon>Plenodomus</taxon>
        <taxon>Plenodomus lingam/Leptosphaeria maculans species complex</taxon>
    </lineage>
</organism>
<evidence type="ECO:0000313" key="1">
    <source>
        <dbReference type="EMBL" id="CBX90657.1"/>
    </source>
</evidence>
<dbReference type="AlphaFoldDB" id="E4ZH87"/>
<dbReference type="HOGENOM" id="CLU_2109474_0_0_1"/>
<dbReference type="GO" id="GO:0000287">
    <property type="term" value="F:magnesium ion binding"/>
    <property type="evidence" value="ECO:0007669"/>
    <property type="project" value="InterPro"/>
</dbReference>
<sequence>MQCCERVPSSGVVAEWLSRKTRNLVPSGAIRRVRRLITRNKRDKAELPTLTSFIRRILTPPEIHDFWHRFGPEAVVQHKTDDISRYLAGRYLPPKKPVAKPVRISTPTPEVSSVF</sequence>
<dbReference type="OrthoDB" id="4776365at2759"/>
<dbReference type="InterPro" id="IPR037143">
    <property type="entry name" value="4-PPantetheinyl_Trfase_dom_sf"/>
</dbReference>
<accession>E4ZH87</accession>
<dbReference type="InParanoid" id="E4ZH87"/>
<dbReference type="VEuPathDB" id="FungiDB:LEMA_P056910.1"/>
<name>E4ZH87_LEPMJ</name>
<protein>
    <submittedName>
        <fullName evidence="1">Predicted protein</fullName>
    </submittedName>
</protein>
<dbReference type="Gene3D" id="3.90.470.20">
    <property type="entry name" value="4'-phosphopantetheinyl transferase domain"/>
    <property type="match status" value="1"/>
</dbReference>
<dbReference type="GO" id="GO:0008897">
    <property type="term" value="F:holo-[acyl-carrier-protein] synthase activity"/>
    <property type="evidence" value="ECO:0007669"/>
    <property type="project" value="InterPro"/>
</dbReference>